<feature type="transmembrane region" description="Helical" evidence="6">
    <location>
        <begin position="157"/>
        <end position="174"/>
    </location>
</feature>
<dbReference type="Pfam" id="PF07947">
    <property type="entry name" value="YhhN"/>
    <property type="match status" value="1"/>
</dbReference>
<feature type="transmembrane region" description="Helical" evidence="6">
    <location>
        <begin position="30"/>
        <end position="46"/>
    </location>
</feature>
<evidence type="ECO:0000256" key="6">
    <source>
        <dbReference type="SAM" id="Phobius"/>
    </source>
</evidence>
<comment type="subcellular location">
    <subcellularLocation>
        <location evidence="1">Membrane</location>
        <topology evidence="1">Multi-pass membrane protein</topology>
    </subcellularLocation>
</comment>
<evidence type="ECO:0000313" key="8">
    <source>
        <dbReference type="Proteomes" id="UP000614272"/>
    </source>
</evidence>
<dbReference type="PANTHER" id="PTHR31885">
    <property type="entry name" value="GH04784P"/>
    <property type="match status" value="1"/>
</dbReference>
<evidence type="ECO:0000256" key="4">
    <source>
        <dbReference type="ARBA" id="ARBA00022989"/>
    </source>
</evidence>
<keyword evidence="3 6" id="KW-0812">Transmembrane</keyword>
<reference evidence="8" key="1">
    <citation type="journal article" date="2019" name="Int. J. Syst. Evol. Microbiol.">
        <title>The Global Catalogue of Microorganisms (GCM) 10K type strain sequencing project: providing services to taxonomists for standard genome sequencing and annotation.</title>
        <authorList>
            <consortium name="The Broad Institute Genomics Platform"/>
            <consortium name="The Broad Institute Genome Sequencing Center for Infectious Disease"/>
            <person name="Wu L."/>
            <person name="Ma J."/>
        </authorList>
    </citation>
    <scope>NUCLEOTIDE SEQUENCE [LARGE SCALE GENOMIC DNA]</scope>
    <source>
        <strain evidence="8">CGMCC 1.12923</strain>
    </source>
</reference>
<feature type="transmembrane region" description="Helical" evidence="6">
    <location>
        <begin position="186"/>
        <end position="206"/>
    </location>
</feature>
<evidence type="ECO:0008006" key="9">
    <source>
        <dbReference type="Google" id="ProtNLM"/>
    </source>
</evidence>
<dbReference type="RefSeq" id="WP_099033365.1">
    <property type="nucleotide sequence ID" value="NZ_BMGJ01000001.1"/>
</dbReference>
<feature type="transmembrane region" description="Helical" evidence="6">
    <location>
        <begin position="130"/>
        <end position="150"/>
    </location>
</feature>
<keyword evidence="8" id="KW-1185">Reference proteome</keyword>
<feature type="transmembrane region" description="Helical" evidence="6">
    <location>
        <begin position="106"/>
        <end position="124"/>
    </location>
</feature>
<evidence type="ECO:0000256" key="3">
    <source>
        <dbReference type="ARBA" id="ARBA00022692"/>
    </source>
</evidence>
<accession>A0ABQ1QVI3</accession>
<dbReference type="Proteomes" id="UP000614272">
    <property type="component" value="Unassembled WGS sequence"/>
</dbReference>
<proteinExistence type="inferred from homology"/>
<feature type="transmembrane region" description="Helical" evidence="6">
    <location>
        <begin position="7"/>
        <end position="24"/>
    </location>
</feature>
<comment type="similarity">
    <text evidence="2">Belongs to the TMEM86 family.</text>
</comment>
<gene>
    <name evidence="7" type="ORF">GCM10011357_00260</name>
</gene>
<sequence>MKSRHWNLIFVGSALFYLFTLHLRAYPLDFLFKAIPVMWLMLLVMRNAQSNKYLLLTALAFSATGDILLALPLTASFSFGLGAFLIAQLIYSVNFWRFRHWQRWKIAPLTLVVVIAGVLFWRLQPVLNTLYWPVLIYMLALTAMATTAIVASKSAPWLIVGAACFIISDALLAWDHFIQPLAWSEFAVMLSYYLAQYCLVNGALTITTKSNV</sequence>
<evidence type="ECO:0000256" key="1">
    <source>
        <dbReference type="ARBA" id="ARBA00004141"/>
    </source>
</evidence>
<organism evidence="7 8">
    <name type="scientific">Lacimicrobium alkaliphilum</name>
    <dbReference type="NCBI Taxonomy" id="1526571"/>
    <lineage>
        <taxon>Bacteria</taxon>
        <taxon>Pseudomonadati</taxon>
        <taxon>Pseudomonadota</taxon>
        <taxon>Gammaproteobacteria</taxon>
        <taxon>Alteromonadales</taxon>
        <taxon>Alteromonadaceae</taxon>
        <taxon>Lacimicrobium</taxon>
    </lineage>
</organism>
<evidence type="ECO:0000313" key="7">
    <source>
        <dbReference type="EMBL" id="GGD48285.1"/>
    </source>
</evidence>
<evidence type="ECO:0000256" key="5">
    <source>
        <dbReference type="ARBA" id="ARBA00023136"/>
    </source>
</evidence>
<name>A0ABQ1QVI3_9ALTE</name>
<feature type="transmembrane region" description="Helical" evidence="6">
    <location>
        <begin position="77"/>
        <end position="94"/>
    </location>
</feature>
<keyword evidence="4 6" id="KW-1133">Transmembrane helix</keyword>
<protein>
    <recommendedName>
        <fullName evidence="9">Lysoplasmalogenase</fullName>
    </recommendedName>
</protein>
<dbReference type="PANTHER" id="PTHR31885:SF6">
    <property type="entry name" value="GH04784P"/>
    <property type="match status" value="1"/>
</dbReference>
<keyword evidence="5 6" id="KW-0472">Membrane</keyword>
<evidence type="ECO:0000256" key="2">
    <source>
        <dbReference type="ARBA" id="ARBA00007375"/>
    </source>
</evidence>
<dbReference type="InterPro" id="IPR012506">
    <property type="entry name" value="TMEM86B-like"/>
</dbReference>
<dbReference type="EMBL" id="BMGJ01000001">
    <property type="protein sequence ID" value="GGD48285.1"/>
    <property type="molecule type" value="Genomic_DNA"/>
</dbReference>
<comment type="caution">
    <text evidence="7">The sequence shown here is derived from an EMBL/GenBank/DDBJ whole genome shotgun (WGS) entry which is preliminary data.</text>
</comment>